<comment type="subcellular location">
    <subcellularLocation>
        <location evidence="2">Membrane</location>
    </subcellularLocation>
</comment>
<dbReference type="EMBL" id="SCEB01214776">
    <property type="protein sequence ID" value="RXM33258.1"/>
    <property type="molecule type" value="Genomic_DNA"/>
</dbReference>
<comment type="cofactor">
    <cofactor evidence="1 10">
        <name>heme</name>
        <dbReference type="ChEBI" id="CHEBI:30413"/>
    </cofactor>
</comment>
<protein>
    <submittedName>
        <fullName evidence="12">Steroid 17-alpha-hydroxylase/17,20 lyase</fullName>
    </submittedName>
</protein>
<keyword evidence="4 10" id="KW-0349">Heme</keyword>
<reference evidence="12 13" key="1">
    <citation type="submission" date="2019-01" db="EMBL/GenBank/DDBJ databases">
        <title>Draft Genome and Complete Hox-Cluster Characterization of the Sterlet Sturgeon (Acipenser ruthenus).</title>
        <authorList>
            <person name="Wei Q."/>
        </authorList>
    </citation>
    <scope>NUCLEOTIDE SEQUENCE [LARGE SCALE GENOMIC DNA]</scope>
    <source>
        <strain evidence="12">WHYD16114868_AA</strain>
        <tissue evidence="12">Blood</tissue>
    </source>
</reference>
<evidence type="ECO:0000256" key="6">
    <source>
        <dbReference type="ARBA" id="ARBA00023002"/>
    </source>
</evidence>
<evidence type="ECO:0000256" key="10">
    <source>
        <dbReference type="PIRSR" id="PIRSR602401-1"/>
    </source>
</evidence>
<keyword evidence="9" id="KW-0472">Membrane</keyword>
<evidence type="ECO:0000256" key="11">
    <source>
        <dbReference type="RuleBase" id="RU000461"/>
    </source>
</evidence>
<dbReference type="GO" id="GO:0005506">
    <property type="term" value="F:iron ion binding"/>
    <property type="evidence" value="ECO:0007669"/>
    <property type="project" value="InterPro"/>
</dbReference>
<dbReference type="SUPFAM" id="SSF48264">
    <property type="entry name" value="Cytochrome P450"/>
    <property type="match status" value="1"/>
</dbReference>
<keyword evidence="7 10" id="KW-0408">Iron</keyword>
<evidence type="ECO:0000256" key="9">
    <source>
        <dbReference type="ARBA" id="ARBA00023136"/>
    </source>
</evidence>
<keyword evidence="5 10" id="KW-0479">Metal-binding</keyword>
<dbReference type="Pfam" id="PF00067">
    <property type="entry name" value="p450"/>
    <property type="match status" value="1"/>
</dbReference>
<gene>
    <name evidence="12" type="ORF">EOD39_5601</name>
</gene>
<evidence type="ECO:0000256" key="2">
    <source>
        <dbReference type="ARBA" id="ARBA00004370"/>
    </source>
</evidence>
<evidence type="ECO:0000313" key="13">
    <source>
        <dbReference type="Proteomes" id="UP000289886"/>
    </source>
</evidence>
<comment type="similarity">
    <text evidence="3 11">Belongs to the cytochrome P450 family.</text>
</comment>
<dbReference type="GO" id="GO:0042448">
    <property type="term" value="P:progesterone metabolic process"/>
    <property type="evidence" value="ECO:0007669"/>
    <property type="project" value="TreeGrafter"/>
</dbReference>
<evidence type="ECO:0000256" key="8">
    <source>
        <dbReference type="ARBA" id="ARBA00023033"/>
    </source>
</evidence>
<dbReference type="InterPro" id="IPR017972">
    <property type="entry name" value="Cyt_P450_CS"/>
</dbReference>
<keyword evidence="8 11" id="KW-0503">Monooxygenase</keyword>
<dbReference type="Gene3D" id="1.10.630.10">
    <property type="entry name" value="Cytochrome P450"/>
    <property type="match status" value="1"/>
</dbReference>
<dbReference type="Proteomes" id="UP000289886">
    <property type="component" value="Unassembled WGS sequence"/>
</dbReference>
<evidence type="ECO:0000256" key="4">
    <source>
        <dbReference type="ARBA" id="ARBA00022617"/>
    </source>
</evidence>
<dbReference type="PROSITE" id="PS00086">
    <property type="entry name" value="CYTOCHROME_P450"/>
    <property type="match status" value="1"/>
</dbReference>
<keyword evidence="12" id="KW-0456">Lyase</keyword>
<accession>A0A444UDS6</accession>
<dbReference type="InterPro" id="IPR001128">
    <property type="entry name" value="Cyt_P450"/>
</dbReference>
<dbReference type="InterPro" id="IPR036396">
    <property type="entry name" value="Cyt_P450_sf"/>
</dbReference>
<evidence type="ECO:0000256" key="5">
    <source>
        <dbReference type="ARBA" id="ARBA00022723"/>
    </source>
</evidence>
<evidence type="ECO:0000256" key="1">
    <source>
        <dbReference type="ARBA" id="ARBA00001971"/>
    </source>
</evidence>
<dbReference type="GO" id="GO:0020037">
    <property type="term" value="F:heme binding"/>
    <property type="evidence" value="ECO:0007669"/>
    <property type="project" value="InterPro"/>
</dbReference>
<dbReference type="GO" id="GO:0042446">
    <property type="term" value="P:hormone biosynthetic process"/>
    <property type="evidence" value="ECO:0007669"/>
    <property type="project" value="TreeGrafter"/>
</dbReference>
<evidence type="ECO:0000256" key="3">
    <source>
        <dbReference type="ARBA" id="ARBA00010617"/>
    </source>
</evidence>
<dbReference type="GO" id="GO:0016829">
    <property type="term" value="F:lyase activity"/>
    <property type="evidence" value="ECO:0007669"/>
    <property type="project" value="UniProtKB-KW"/>
</dbReference>
<feature type="binding site" description="axial binding residue" evidence="10">
    <location>
        <position position="443"/>
    </location>
    <ligand>
        <name>heme</name>
        <dbReference type="ChEBI" id="CHEBI:30413"/>
    </ligand>
    <ligandPart>
        <name>Fe</name>
        <dbReference type="ChEBI" id="CHEBI:18248"/>
    </ligandPart>
</feature>
<name>A0A444UDS6_ACIRT</name>
<sequence>MVFSLAGISLASVVAALVIFKLLKSVVGPSPTTLPCLPSFPIVGSLLSLGGTTPPHLLFTRLGCKYGGLFGLYLGPHYTVVINNFKHAKEILLRKGKVFAGRPHMVTTALLSRDGKDIAFADYSPLWKFHRKLVHSAFTMFGEGTSKLETIVCQEASSLCSFLMDNLETPLDPGLGLSQAVTNVVCALVFNSKYQPGDSELQSVMDYTSGIVETIARGSLVDIFPWLKVFPNKDLKKLNKCIQVRDELLTQKLEEHKATYCMSETRDLMDALLTAQRGPMESRGLEETSFSDDHVLMIAADAFGAGVETTATTLKWMIAFLLHHPEVQKKIQQEIDEQIGWNRHPGLSDRRLLPYLECTLNEVLRIRPVAPLLIPHVALENTSIGEHVIPKGTRVVVNMWSIHHDPREWEDPDSFIPERFLDSKGQRFSPPAFIPFGAGPRVCIGESLAKLELFLFTSWLLQHFSFFCPPGAPLPNLEGRYGVVLQPQSYRVCVRSRHDWRTKNKE</sequence>
<dbReference type="PRINTS" id="PR00463">
    <property type="entry name" value="EP450I"/>
</dbReference>
<organism evidence="12 13">
    <name type="scientific">Acipenser ruthenus</name>
    <name type="common">Sterlet sturgeon</name>
    <dbReference type="NCBI Taxonomy" id="7906"/>
    <lineage>
        <taxon>Eukaryota</taxon>
        <taxon>Metazoa</taxon>
        <taxon>Chordata</taxon>
        <taxon>Craniata</taxon>
        <taxon>Vertebrata</taxon>
        <taxon>Euteleostomi</taxon>
        <taxon>Actinopterygii</taxon>
        <taxon>Chondrostei</taxon>
        <taxon>Acipenseriformes</taxon>
        <taxon>Acipenseridae</taxon>
        <taxon>Acipenser</taxon>
    </lineage>
</organism>
<dbReference type="PRINTS" id="PR00385">
    <property type="entry name" value="P450"/>
</dbReference>
<dbReference type="GO" id="GO:0016020">
    <property type="term" value="C:membrane"/>
    <property type="evidence" value="ECO:0007669"/>
    <property type="project" value="UniProtKB-SubCell"/>
</dbReference>
<proteinExistence type="inferred from homology"/>
<dbReference type="FunFam" id="1.10.630.10:FF:000002">
    <property type="entry name" value="Cytochrome P450 1A1"/>
    <property type="match status" value="1"/>
</dbReference>
<dbReference type="AlphaFoldDB" id="A0A444UDS6"/>
<evidence type="ECO:0000256" key="7">
    <source>
        <dbReference type="ARBA" id="ARBA00023004"/>
    </source>
</evidence>
<dbReference type="GO" id="GO:0004508">
    <property type="term" value="F:steroid 17-alpha-monooxygenase activity"/>
    <property type="evidence" value="ECO:0007669"/>
    <property type="project" value="TreeGrafter"/>
</dbReference>
<keyword evidence="6 11" id="KW-0560">Oxidoreductase</keyword>
<dbReference type="InterPro" id="IPR002401">
    <property type="entry name" value="Cyt_P450_E_grp-I"/>
</dbReference>
<comment type="caution">
    <text evidence="12">The sequence shown here is derived from an EMBL/GenBank/DDBJ whole genome shotgun (WGS) entry which is preliminary data.</text>
</comment>
<evidence type="ECO:0000313" key="12">
    <source>
        <dbReference type="EMBL" id="RXM33258.1"/>
    </source>
</evidence>
<keyword evidence="13" id="KW-1185">Reference proteome</keyword>
<dbReference type="PANTHER" id="PTHR24289:SF19">
    <property type="entry name" value="CYTOCHROME P450 FAMILY 17 POLYPEPTIDE 2"/>
    <property type="match status" value="1"/>
</dbReference>
<dbReference type="PANTHER" id="PTHR24289">
    <property type="entry name" value="STEROID 17-ALPHA-HYDROXYLASE/17,20 LYASE"/>
    <property type="match status" value="1"/>
</dbReference>